<dbReference type="SUPFAM" id="SSF51735">
    <property type="entry name" value="NAD(P)-binding Rossmann-fold domains"/>
    <property type="match status" value="1"/>
</dbReference>
<keyword evidence="8" id="KW-1185">Reference proteome</keyword>
<dbReference type="GO" id="GO:0006635">
    <property type="term" value="P:fatty acid beta-oxidation"/>
    <property type="evidence" value="ECO:0007669"/>
    <property type="project" value="TreeGrafter"/>
</dbReference>
<accession>A0A7G3G7N1</accession>
<proteinExistence type="inferred from homology"/>
<dbReference type="InterPro" id="IPR013328">
    <property type="entry name" value="6PGD_dom2"/>
</dbReference>
<dbReference type="RefSeq" id="WP_130105733.1">
    <property type="nucleotide sequence ID" value="NZ_CP025781.1"/>
</dbReference>
<comment type="similarity">
    <text evidence="1">Belongs to the 3-hydroxyacyl-CoA dehydrogenase family.</text>
</comment>
<dbReference type="PIRSF" id="PIRSF000105">
    <property type="entry name" value="HCDH"/>
    <property type="match status" value="1"/>
</dbReference>
<dbReference type="GO" id="GO:0070403">
    <property type="term" value="F:NAD+ binding"/>
    <property type="evidence" value="ECO:0007669"/>
    <property type="project" value="InterPro"/>
</dbReference>
<dbReference type="Gene3D" id="3.40.50.720">
    <property type="entry name" value="NAD(P)-binding Rossmann-like Domain"/>
    <property type="match status" value="1"/>
</dbReference>
<dbReference type="KEGG" id="ifl:C1H71_05900"/>
<gene>
    <name evidence="7" type="ORF">C1H71_05900</name>
</gene>
<sequence>MSTEKYIVGVVGAGVMGTSLVQLLSMSNAVETVYWRSARGADLNERMEEIFRYLDKLAKKGRISAEVASAAKNKIVNVKCFDEFIHCDFVHEAAEESLGVKAGVINKLNLVENSKYIIASNTSSISITDLSQAMIEPENLIGMHFFNPAPLMKLVEVIRGYHTSDRVENAVKKYAEAIGKCPVVVTDSPGFIVNRMLIPMINEAVCILAENVTDRDSIDNAMRFGANHPIGPLALSDLIGNDVVLSIMEVLYSETGDQKYRPHPYLKKMVRAKRLGKKVGKGFYDY</sequence>
<dbReference type="InterPro" id="IPR036291">
    <property type="entry name" value="NAD(P)-bd_dom_sf"/>
</dbReference>
<feature type="transmembrane region" description="Helical" evidence="4">
    <location>
        <begin position="6"/>
        <end position="26"/>
    </location>
</feature>
<dbReference type="PROSITE" id="PS00067">
    <property type="entry name" value="3HCDH"/>
    <property type="match status" value="1"/>
</dbReference>
<dbReference type="PANTHER" id="PTHR48075">
    <property type="entry name" value="3-HYDROXYACYL-COA DEHYDROGENASE FAMILY PROTEIN"/>
    <property type="match status" value="1"/>
</dbReference>
<evidence type="ECO:0000313" key="8">
    <source>
        <dbReference type="Proteomes" id="UP000515917"/>
    </source>
</evidence>
<dbReference type="GO" id="GO:0008691">
    <property type="term" value="F:3-hydroxybutyryl-CoA dehydrogenase activity"/>
    <property type="evidence" value="ECO:0007669"/>
    <property type="project" value="TreeGrafter"/>
</dbReference>
<evidence type="ECO:0000256" key="3">
    <source>
        <dbReference type="PIRSR" id="PIRSR000105-1"/>
    </source>
</evidence>
<evidence type="ECO:0000256" key="2">
    <source>
        <dbReference type="ARBA" id="ARBA00023002"/>
    </source>
</evidence>
<keyword evidence="4" id="KW-0472">Membrane</keyword>
<dbReference type="EMBL" id="CP025781">
    <property type="protein sequence ID" value="QBC43128.1"/>
    <property type="molecule type" value="Genomic_DNA"/>
</dbReference>
<keyword evidence="4" id="KW-1133">Transmembrane helix</keyword>
<dbReference type="Proteomes" id="UP000515917">
    <property type="component" value="Chromosome"/>
</dbReference>
<name>A0A7G3G7N1_9NEIS</name>
<dbReference type="Pfam" id="PF02737">
    <property type="entry name" value="3HCDH_N"/>
    <property type="match status" value="1"/>
</dbReference>
<dbReference type="Pfam" id="PF00725">
    <property type="entry name" value="3HCDH"/>
    <property type="match status" value="1"/>
</dbReference>
<feature type="domain" description="3-hydroxyacyl-CoA dehydrogenase NAD binding" evidence="6">
    <location>
        <begin position="8"/>
        <end position="187"/>
    </location>
</feature>
<evidence type="ECO:0000256" key="1">
    <source>
        <dbReference type="ARBA" id="ARBA00009463"/>
    </source>
</evidence>
<dbReference type="PANTHER" id="PTHR48075:SF5">
    <property type="entry name" value="3-HYDROXYBUTYRYL-COA DEHYDROGENASE"/>
    <property type="match status" value="1"/>
</dbReference>
<dbReference type="SUPFAM" id="SSF48179">
    <property type="entry name" value="6-phosphogluconate dehydrogenase C-terminal domain-like"/>
    <property type="match status" value="1"/>
</dbReference>
<evidence type="ECO:0000256" key="4">
    <source>
        <dbReference type="SAM" id="Phobius"/>
    </source>
</evidence>
<organism evidence="7 8">
    <name type="scientific">Iodobacter fluviatilis</name>
    <dbReference type="NCBI Taxonomy" id="537"/>
    <lineage>
        <taxon>Bacteria</taxon>
        <taxon>Pseudomonadati</taxon>
        <taxon>Pseudomonadota</taxon>
        <taxon>Betaproteobacteria</taxon>
        <taxon>Neisseriales</taxon>
        <taxon>Chitinibacteraceae</taxon>
        <taxon>Iodobacter</taxon>
    </lineage>
</organism>
<dbReference type="InterPro" id="IPR022694">
    <property type="entry name" value="3-OHacyl-CoA_DH"/>
</dbReference>
<dbReference type="InterPro" id="IPR006108">
    <property type="entry name" value="3HC_DH_C"/>
</dbReference>
<evidence type="ECO:0000259" key="5">
    <source>
        <dbReference type="Pfam" id="PF00725"/>
    </source>
</evidence>
<dbReference type="InterPro" id="IPR008927">
    <property type="entry name" value="6-PGluconate_DH-like_C_sf"/>
</dbReference>
<dbReference type="InterPro" id="IPR006176">
    <property type="entry name" value="3-OHacyl-CoA_DH_NAD-bd"/>
</dbReference>
<reference evidence="7 8" key="1">
    <citation type="submission" date="2018-01" db="EMBL/GenBank/DDBJ databases">
        <title>Genome sequence of Iodobacter sp. strain PCH194 isolated from Indian Trans-Himalaya.</title>
        <authorList>
            <person name="Kumar V."/>
            <person name="Thakur V."/>
            <person name="Kumar S."/>
            <person name="Singh D."/>
        </authorList>
    </citation>
    <scope>NUCLEOTIDE SEQUENCE [LARGE SCALE GENOMIC DNA]</scope>
    <source>
        <strain evidence="7 8">PCH194</strain>
    </source>
</reference>
<feature type="site" description="Important for catalytic activity" evidence="3">
    <location>
        <position position="144"/>
    </location>
</feature>
<dbReference type="InterPro" id="IPR006180">
    <property type="entry name" value="3-OHacyl-CoA_DH_CS"/>
</dbReference>
<dbReference type="Gene3D" id="1.10.1040.10">
    <property type="entry name" value="N-(1-d-carboxylethyl)-l-norvaline Dehydrogenase, domain 2"/>
    <property type="match status" value="1"/>
</dbReference>
<dbReference type="AlphaFoldDB" id="A0A7G3G7N1"/>
<keyword evidence="4" id="KW-0812">Transmembrane</keyword>
<feature type="domain" description="3-hydroxyacyl-CoA dehydrogenase C-terminal" evidence="5">
    <location>
        <begin position="190"/>
        <end position="286"/>
    </location>
</feature>
<keyword evidence="2" id="KW-0560">Oxidoreductase</keyword>
<evidence type="ECO:0000313" key="7">
    <source>
        <dbReference type="EMBL" id="QBC43128.1"/>
    </source>
</evidence>
<protein>
    <submittedName>
        <fullName evidence="7">3-hydroxybutyryl-CoA dehydrogenase</fullName>
    </submittedName>
</protein>
<evidence type="ECO:0000259" key="6">
    <source>
        <dbReference type="Pfam" id="PF02737"/>
    </source>
</evidence>